<feature type="region of interest" description="Disordered" evidence="1">
    <location>
        <begin position="1"/>
        <end position="24"/>
    </location>
</feature>
<evidence type="ECO:0000313" key="2">
    <source>
        <dbReference type="EMBL" id="JAE30181.1"/>
    </source>
</evidence>
<proteinExistence type="predicted"/>
<reference evidence="2" key="1">
    <citation type="submission" date="2014-09" db="EMBL/GenBank/DDBJ databases">
        <authorList>
            <person name="Magalhaes I.L.F."/>
            <person name="Oliveira U."/>
            <person name="Santos F.R."/>
            <person name="Vidigal T.H.D.A."/>
            <person name="Brescovit A.D."/>
            <person name="Santos A.J."/>
        </authorList>
    </citation>
    <scope>NUCLEOTIDE SEQUENCE</scope>
    <source>
        <tissue evidence="2">Shoot tissue taken approximately 20 cm above the soil surface</tissue>
    </source>
</reference>
<dbReference type="EMBL" id="GBRH01167715">
    <property type="protein sequence ID" value="JAE30181.1"/>
    <property type="molecule type" value="Transcribed_RNA"/>
</dbReference>
<name>A0A0A9H5Q7_ARUDO</name>
<accession>A0A0A9H5Q7</accession>
<sequence length="110" mass="12753">MKEDGHVDGGPDGERQGGDEVCPQEDHRALLLPNIVQLRHCADAHCRRESKLDHEHVLVERIRRQEPHLAGSLHHHHPGHRQDHIPHADDRRHHCRWHCRLAHPCCQVPS</sequence>
<organism evidence="2">
    <name type="scientific">Arundo donax</name>
    <name type="common">Giant reed</name>
    <name type="synonym">Donax arundinaceus</name>
    <dbReference type="NCBI Taxonomy" id="35708"/>
    <lineage>
        <taxon>Eukaryota</taxon>
        <taxon>Viridiplantae</taxon>
        <taxon>Streptophyta</taxon>
        <taxon>Embryophyta</taxon>
        <taxon>Tracheophyta</taxon>
        <taxon>Spermatophyta</taxon>
        <taxon>Magnoliopsida</taxon>
        <taxon>Liliopsida</taxon>
        <taxon>Poales</taxon>
        <taxon>Poaceae</taxon>
        <taxon>PACMAD clade</taxon>
        <taxon>Arundinoideae</taxon>
        <taxon>Arundineae</taxon>
        <taxon>Arundo</taxon>
    </lineage>
</organism>
<reference evidence="2" key="2">
    <citation type="journal article" date="2015" name="Data Brief">
        <title>Shoot transcriptome of the giant reed, Arundo donax.</title>
        <authorList>
            <person name="Barrero R.A."/>
            <person name="Guerrero F.D."/>
            <person name="Moolhuijzen P."/>
            <person name="Goolsby J.A."/>
            <person name="Tidwell J."/>
            <person name="Bellgard S.E."/>
            <person name="Bellgard M.I."/>
        </authorList>
    </citation>
    <scope>NUCLEOTIDE SEQUENCE</scope>
    <source>
        <tissue evidence="2">Shoot tissue taken approximately 20 cm above the soil surface</tissue>
    </source>
</reference>
<protein>
    <submittedName>
        <fullName evidence="2">Uncharacterized protein</fullName>
    </submittedName>
</protein>
<evidence type="ECO:0000256" key="1">
    <source>
        <dbReference type="SAM" id="MobiDB-lite"/>
    </source>
</evidence>
<dbReference type="AlphaFoldDB" id="A0A0A9H5Q7"/>